<proteinExistence type="predicted"/>
<dbReference type="AlphaFoldDB" id="A0A6F8Y5R7"/>
<reference evidence="1 2" key="1">
    <citation type="submission" date="2020-03" db="EMBL/GenBank/DDBJ databases">
        <title>Whole genome shotgun sequence of Phytohabitans flavus NBRC 107702.</title>
        <authorList>
            <person name="Komaki H."/>
            <person name="Tamura T."/>
        </authorList>
    </citation>
    <scope>NUCLEOTIDE SEQUENCE [LARGE SCALE GENOMIC DNA]</scope>
    <source>
        <strain evidence="1 2">NBRC 107702</strain>
    </source>
</reference>
<gene>
    <name evidence="1" type="ORF">Pflav_077380</name>
</gene>
<dbReference type="KEGG" id="pfla:Pflav_077380"/>
<evidence type="ECO:0000313" key="1">
    <source>
        <dbReference type="EMBL" id="BCB81328.1"/>
    </source>
</evidence>
<reference evidence="1 2" key="2">
    <citation type="submission" date="2020-03" db="EMBL/GenBank/DDBJ databases">
        <authorList>
            <person name="Ichikawa N."/>
            <person name="Kimura A."/>
            <person name="Kitahashi Y."/>
            <person name="Uohara A."/>
        </authorList>
    </citation>
    <scope>NUCLEOTIDE SEQUENCE [LARGE SCALE GENOMIC DNA]</scope>
    <source>
        <strain evidence="1 2">NBRC 107702</strain>
    </source>
</reference>
<evidence type="ECO:0000313" key="2">
    <source>
        <dbReference type="Proteomes" id="UP000502508"/>
    </source>
</evidence>
<keyword evidence="2" id="KW-1185">Reference proteome</keyword>
<dbReference type="Proteomes" id="UP000502508">
    <property type="component" value="Chromosome"/>
</dbReference>
<name>A0A6F8Y5R7_9ACTN</name>
<organism evidence="1 2">
    <name type="scientific">Phytohabitans flavus</name>
    <dbReference type="NCBI Taxonomy" id="1076124"/>
    <lineage>
        <taxon>Bacteria</taxon>
        <taxon>Bacillati</taxon>
        <taxon>Actinomycetota</taxon>
        <taxon>Actinomycetes</taxon>
        <taxon>Micromonosporales</taxon>
        <taxon>Micromonosporaceae</taxon>
    </lineage>
</organism>
<accession>A0A6F8Y5R7</accession>
<sequence>MNGLGRAWSAARILVSEIRARRGNVTVPADWRVVGHCPTWCAGDHRCAVLAGSPAGEHRSKTILWRTPYGRLSVIAVQDAIGHRRVELGASVELDTRYATDTSHVLVPAIDLVIRAVLAGQPGRTVPMPRQAREVRP</sequence>
<protein>
    <submittedName>
        <fullName evidence="1">Uncharacterized protein</fullName>
    </submittedName>
</protein>
<dbReference type="EMBL" id="AP022870">
    <property type="protein sequence ID" value="BCB81328.1"/>
    <property type="molecule type" value="Genomic_DNA"/>
</dbReference>